<name>A0AAE0Y6J9_9GAST</name>
<evidence type="ECO:0000313" key="1">
    <source>
        <dbReference type="EMBL" id="KAK3733892.1"/>
    </source>
</evidence>
<sequence>MTMLWWSRPSAPTLVSDMRTEAWGCLTASNYTDCTSEPVKLTNGQQEFLWGVMRKTVQDSHTLTEDPYKLAFQLLLSICGQRQSNTLMATAQKKRTKLRFVWAELAKNGPV</sequence>
<keyword evidence="2" id="KW-1185">Reference proteome</keyword>
<dbReference type="AlphaFoldDB" id="A0AAE0Y6J9"/>
<dbReference type="Proteomes" id="UP001283361">
    <property type="component" value="Unassembled WGS sequence"/>
</dbReference>
<gene>
    <name evidence="1" type="ORF">RRG08_031831</name>
</gene>
<accession>A0AAE0Y6J9</accession>
<evidence type="ECO:0000313" key="2">
    <source>
        <dbReference type="Proteomes" id="UP001283361"/>
    </source>
</evidence>
<reference evidence="1" key="1">
    <citation type="journal article" date="2023" name="G3 (Bethesda)">
        <title>A reference genome for the long-term kleptoplast-retaining sea slug Elysia crispata morphotype clarki.</title>
        <authorList>
            <person name="Eastman K.E."/>
            <person name="Pendleton A.L."/>
            <person name="Shaikh M.A."/>
            <person name="Suttiyut T."/>
            <person name="Ogas R."/>
            <person name="Tomko P."/>
            <person name="Gavelis G."/>
            <person name="Widhalm J.R."/>
            <person name="Wisecaver J.H."/>
        </authorList>
    </citation>
    <scope>NUCLEOTIDE SEQUENCE</scope>
    <source>
        <strain evidence="1">ECLA1</strain>
    </source>
</reference>
<protein>
    <submittedName>
        <fullName evidence="1">Uncharacterized protein</fullName>
    </submittedName>
</protein>
<proteinExistence type="predicted"/>
<organism evidence="1 2">
    <name type="scientific">Elysia crispata</name>
    <name type="common">lettuce slug</name>
    <dbReference type="NCBI Taxonomy" id="231223"/>
    <lineage>
        <taxon>Eukaryota</taxon>
        <taxon>Metazoa</taxon>
        <taxon>Spiralia</taxon>
        <taxon>Lophotrochozoa</taxon>
        <taxon>Mollusca</taxon>
        <taxon>Gastropoda</taxon>
        <taxon>Heterobranchia</taxon>
        <taxon>Euthyneura</taxon>
        <taxon>Panpulmonata</taxon>
        <taxon>Sacoglossa</taxon>
        <taxon>Placobranchoidea</taxon>
        <taxon>Plakobranchidae</taxon>
        <taxon>Elysia</taxon>
    </lineage>
</organism>
<dbReference type="EMBL" id="JAWDGP010006875">
    <property type="protein sequence ID" value="KAK3733892.1"/>
    <property type="molecule type" value="Genomic_DNA"/>
</dbReference>
<comment type="caution">
    <text evidence="1">The sequence shown here is derived from an EMBL/GenBank/DDBJ whole genome shotgun (WGS) entry which is preliminary data.</text>
</comment>